<dbReference type="InterPro" id="IPR008927">
    <property type="entry name" value="6-PGluconate_DH-like_C_sf"/>
</dbReference>
<evidence type="ECO:0000256" key="4">
    <source>
        <dbReference type="ARBA" id="ARBA00011245"/>
    </source>
</evidence>
<evidence type="ECO:0000256" key="13">
    <source>
        <dbReference type="ARBA" id="ARBA00023268"/>
    </source>
</evidence>
<dbReference type="Gene3D" id="1.10.1040.50">
    <property type="match status" value="1"/>
</dbReference>
<keyword evidence="12" id="KW-0456">Lyase</keyword>
<accession>A0A5B0VJR2</accession>
<evidence type="ECO:0000256" key="8">
    <source>
        <dbReference type="ARBA" id="ARBA00023027"/>
    </source>
</evidence>
<keyword evidence="19" id="KW-1185">Reference proteome</keyword>
<evidence type="ECO:0000256" key="5">
    <source>
        <dbReference type="ARBA" id="ARBA00022832"/>
    </source>
</evidence>
<dbReference type="UniPathway" id="UPA00659"/>
<organism evidence="18 19">
    <name type="scientific">Marinobacter salinexigens</name>
    <dbReference type="NCBI Taxonomy" id="2919747"/>
    <lineage>
        <taxon>Bacteria</taxon>
        <taxon>Pseudomonadati</taxon>
        <taxon>Pseudomonadota</taxon>
        <taxon>Gammaproteobacteria</taxon>
        <taxon>Pseudomonadales</taxon>
        <taxon>Marinobacteraceae</taxon>
        <taxon>Marinobacter</taxon>
    </lineage>
</organism>
<dbReference type="GO" id="GO:0070403">
    <property type="term" value="F:NAD+ binding"/>
    <property type="evidence" value="ECO:0007669"/>
    <property type="project" value="InterPro"/>
</dbReference>
<keyword evidence="10" id="KW-0576">Peroxisome</keyword>
<evidence type="ECO:0000256" key="9">
    <source>
        <dbReference type="ARBA" id="ARBA00023098"/>
    </source>
</evidence>
<feature type="domain" description="3-hydroxyacyl-CoA dehydrogenase C-terminal" evidence="16">
    <location>
        <begin position="607"/>
        <end position="693"/>
    </location>
</feature>
<evidence type="ECO:0000259" key="17">
    <source>
        <dbReference type="Pfam" id="PF02737"/>
    </source>
</evidence>
<evidence type="ECO:0000256" key="12">
    <source>
        <dbReference type="ARBA" id="ARBA00023239"/>
    </source>
</evidence>
<keyword evidence="5" id="KW-0276">Fatty acid metabolism</keyword>
<dbReference type="RefSeq" id="WP_149599910.1">
    <property type="nucleotide sequence ID" value="NZ_VTUU01000003.1"/>
</dbReference>
<comment type="catalytic activity">
    <reaction evidence="14">
        <text>a (3S)-3-hydroxyacyl-CoA + NAD(+) = a 3-oxoacyl-CoA + NADH + H(+)</text>
        <dbReference type="Rhea" id="RHEA:22432"/>
        <dbReference type="ChEBI" id="CHEBI:15378"/>
        <dbReference type="ChEBI" id="CHEBI:57318"/>
        <dbReference type="ChEBI" id="CHEBI:57540"/>
        <dbReference type="ChEBI" id="CHEBI:57945"/>
        <dbReference type="ChEBI" id="CHEBI:90726"/>
        <dbReference type="EC" id="1.1.1.35"/>
    </reaction>
</comment>
<evidence type="ECO:0000256" key="3">
    <source>
        <dbReference type="ARBA" id="ARBA00008750"/>
    </source>
</evidence>
<evidence type="ECO:0000256" key="6">
    <source>
        <dbReference type="ARBA" id="ARBA00022963"/>
    </source>
</evidence>
<protein>
    <submittedName>
        <fullName evidence="18">3-hydroxyacyl-CoA dehydrogenase</fullName>
    </submittedName>
</protein>
<dbReference type="FunFam" id="1.10.1040.50:FF:000006">
    <property type="entry name" value="Peroxisomal bifunctional enzyme"/>
    <property type="match status" value="1"/>
</dbReference>
<gene>
    <name evidence="18" type="ORF">FWJ25_08900</name>
</gene>
<evidence type="ECO:0000256" key="7">
    <source>
        <dbReference type="ARBA" id="ARBA00023002"/>
    </source>
</evidence>
<dbReference type="GO" id="GO:0006635">
    <property type="term" value="P:fatty acid beta-oxidation"/>
    <property type="evidence" value="ECO:0007669"/>
    <property type="project" value="UniProtKB-UniPathway"/>
</dbReference>
<comment type="pathway">
    <text evidence="2">Lipid metabolism; fatty acid beta-oxidation.</text>
</comment>
<dbReference type="PANTHER" id="PTHR23309:SF49">
    <property type="entry name" value="PEROXISOMAL BIFUNCTIONAL ENZYME"/>
    <property type="match status" value="1"/>
</dbReference>
<dbReference type="CDD" id="cd06558">
    <property type="entry name" value="crotonase-like"/>
    <property type="match status" value="1"/>
</dbReference>
<comment type="caution">
    <text evidence="18">The sequence shown here is derived from an EMBL/GenBank/DDBJ whole genome shotgun (WGS) entry which is preliminary data.</text>
</comment>
<dbReference type="InterPro" id="IPR006108">
    <property type="entry name" value="3HC_DH_C"/>
</dbReference>
<dbReference type="EMBL" id="VTUU01000003">
    <property type="protein sequence ID" value="KAA1174345.1"/>
    <property type="molecule type" value="Genomic_DNA"/>
</dbReference>
<keyword evidence="6" id="KW-0442">Lipid degradation</keyword>
<dbReference type="GO" id="GO:0004300">
    <property type="term" value="F:enoyl-CoA hydratase activity"/>
    <property type="evidence" value="ECO:0007669"/>
    <property type="project" value="UniProtKB-ARBA"/>
</dbReference>
<evidence type="ECO:0000256" key="14">
    <source>
        <dbReference type="ARBA" id="ARBA00049556"/>
    </source>
</evidence>
<dbReference type="Gene3D" id="3.40.50.720">
    <property type="entry name" value="NAD(P)-binding Rossmann-like Domain"/>
    <property type="match status" value="1"/>
</dbReference>
<evidence type="ECO:0000256" key="11">
    <source>
        <dbReference type="ARBA" id="ARBA00023235"/>
    </source>
</evidence>
<keyword evidence="9" id="KW-0443">Lipid metabolism</keyword>
<evidence type="ECO:0000256" key="1">
    <source>
        <dbReference type="ARBA" id="ARBA00004275"/>
    </source>
</evidence>
<comment type="similarity">
    <text evidence="3">In the N-terminal section; belongs to the enoyl-CoA hydratase/isomerase family.</text>
</comment>
<keyword evidence="13" id="KW-0511">Multifunctional enzyme</keyword>
<dbReference type="InterPro" id="IPR029045">
    <property type="entry name" value="ClpP/crotonase-like_dom_sf"/>
</dbReference>
<feature type="domain" description="3-hydroxyacyl-CoA dehydrogenase NAD binding" evidence="17">
    <location>
        <begin position="300"/>
        <end position="477"/>
    </location>
</feature>
<dbReference type="SUPFAM" id="SSF48179">
    <property type="entry name" value="6-phosphogluconate dehydrogenase C-terminal domain-like"/>
    <property type="match status" value="2"/>
</dbReference>
<comment type="subunit">
    <text evidence="4">Monomer.</text>
</comment>
<dbReference type="GO" id="GO:0016853">
    <property type="term" value="F:isomerase activity"/>
    <property type="evidence" value="ECO:0007669"/>
    <property type="project" value="UniProtKB-KW"/>
</dbReference>
<keyword evidence="7" id="KW-0560">Oxidoreductase</keyword>
<comment type="similarity">
    <text evidence="15">Belongs to the enoyl-CoA hydratase/isomerase family.</text>
</comment>
<reference evidence="18 19" key="1">
    <citation type="submission" date="2019-08" db="EMBL/GenBank/DDBJ databases">
        <title>Marinobacter ZYF650 sp. nov., a marine bacterium isolated from seawater of the Mariana trench.</title>
        <authorList>
            <person name="Ahmad W."/>
        </authorList>
    </citation>
    <scope>NUCLEOTIDE SEQUENCE [LARGE SCALE GENOMIC DNA]</scope>
    <source>
        <strain evidence="18 19">ZYF650</strain>
    </source>
</reference>
<dbReference type="Pfam" id="PF00725">
    <property type="entry name" value="3HCDH"/>
    <property type="match status" value="2"/>
</dbReference>
<feature type="domain" description="3-hydroxyacyl-CoA dehydrogenase C-terminal" evidence="16">
    <location>
        <begin position="480"/>
        <end position="571"/>
    </location>
</feature>
<evidence type="ECO:0000256" key="15">
    <source>
        <dbReference type="RuleBase" id="RU003707"/>
    </source>
</evidence>
<dbReference type="PROSITE" id="PS00166">
    <property type="entry name" value="ENOYL_COA_HYDRATASE"/>
    <property type="match status" value="1"/>
</dbReference>
<dbReference type="InterPro" id="IPR001753">
    <property type="entry name" value="Enoyl-CoA_hydra/iso"/>
</dbReference>
<keyword evidence="11" id="KW-0413">Isomerase</keyword>
<dbReference type="GO" id="GO:0003857">
    <property type="term" value="F:(3S)-3-hydroxyacyl-CoA dehydrogenase (NAD+) activity"/>
    <property type="evidence" value="ECO:0007669"/>
    <property type="project" value="UniProtKB-EC"/>
</dbReference>
<dbReference type="SUPFAM" id="SSF51735">
    <property type="entry name" value="NAD(P)-binding Rossmann-fold domains"/>
    <property type="match status" value="1"/>
</dbReference>
<dbReference type="SUPFAM" id="SSF52096">
    <property type="entry name" value="ClpP/crotonase"/>
    <property type="match status" value="1"/>
</dbReference>
<proteinExistence type="inferred from homology"/>
<dbReference type="InterPro" id="IPR006176">
    <property type="entry name" value="3-OHacyl-CoA_DH_NAD-bd"/>
</dbReference>
<dbReference type="Gene3D" id="3.90.226.10">
    <property type="entry name" value="2-enoyl-CoA Hydratase, Chain A, domain 1"/>
    <property type="match status" value="1"/>
</dbReference>
<sequence>MSEVVSYRLEGNIGVITVNYPPVNALGHAVRSGIQAAITQGREDADAKALLIVCEGRTFIAGADIREFGKPLQEPNLPGLVNEIEATDKPVVAAIHGTALGGGLEVALGCHYRIAVPSAKVGLPEVKLGILPGAGGTQRLPRLTGALKALEMITTGDFVSAKNALEFGIIDEVAGSDDIKAEGLAFARKVVDEGRPVRRVSELNDKLEAEKGSDVFDQFREGLKKKARGLLAPFNCASAVEAAFTAPSFLDGLKRERELFSELMASDQRAGLVHSFFAEREVSKVPGLPKDTPVRDIQSVGVIGAGTMGGGIAMNFANVGIPVRLLELKQEALDKGLAIIRKNYENTAKKGRLTMEQVEERMSLINGTLSYSDFSDVDLVIEAVFERMDVKKSIFGQLDEVCKPGAILASNTSTLDIDEIASATKRPEDVIGLHFFSPANVMKLLEIVRGEKTADDVKATAMQLAKRIKKVGVLVGNCHGFVGNRMLHKRGAEAMSLVDEGATPQQVDKVLTDLGFPMGQFAMGDLAGIDIGYSIRQERRKNGEDVPASWMDKLAEKGRLGQKTMAGTYRYEEGSRKPIPDPEVDGIIAEFRQEQGMTAREVTDQEILERCMYVMINEGAKILDEGIAYRSLDIDITWIYGYGFPAYRGGPMFWADQIGLDKILEAVKKYQKEVGGKQWEPSPLLEKLVAEGKRFGDL</sequence>
<dbReference type="Pfam" id="PF00378">
    <property type="entry name" value="ECH_1"/>
    <property type="match status" value="1"/>
</dbReference>
<dbReference type="InterPro" id="IPR036291">
    <property type="entry name" value="NAD(P)-bd_dom_sf"/>
</dbReference>
<keyword evidence="8" id="KW-0520">NAD</keyword>
<dbReference type="Pfam" id="PF02737">
    <property type="entry name" value="3HCDH_N"/>
    <property type="match status" value="1"/>
</dbReference>
<comment type="subcellular location">
    <subcellularLocation>
        <location evidence="1">Peroxisome</location>
    </subcellularLocation>
</comment>
<evidence type="ECO:0000256" key="10">
    <source>
        <dbReference type="ARBA" id="ARBA00023140"/>
    </source>
</evidence>
<evidence type="ECO:0000259" key="16">
    <source>
        <dbReference type="Pfam" id="PF00725"/>
    </source>
</evidence>
<evidence type="ECO:0000313" key="18">
    <source>
        <dbReference type="EMBL" id="KAA1174345.1"/>
    </source>
</evidence>
<dbReference type="AlphaFoldDB" id="A0A5B0VJR2"/>
<dbReference type="Proteomes" id="UP000323161">
    <property type="component" value="Unassembled WGS sequence"/>
</dbReference>
<evidence type="ECO:0000313" key="19">
    <source>
        <dbReference type="Proteomes" id="UP000323161"/>
    </source>
</evidence>
<name>A0A5B0VJR2_9GAMM</name>
<dbReference type="PANTHER" id="PTHR23309">
    <property type="entry name" value="3-HYDROXYACYL-COA DEHYROGENASE"/>
    <property type="match status" value="1"/>
</dbReference>
<dbReference type="InterPro" id="IPR018376">
    <property type="entry name" value="Enoyl-CoA_hyd/isom_CS"/>
</dbReference>
<dbReference type="FunFam" id="3.40.50.720:FF:000009">
    <property type="entry name" value="Fatty oxidation complex, alpha subunit"/>
    <property type="match status" value="1"/>
</dbReference>
<evidence type="ECO:0000256" key="2">
    <source>
        <dbReference type="ARBA" id="ARBA00005005"/>
    </source>
</evidence>